<name>A0ABZ2SIM4_9ENTE</name>
<reference evidence="2 3" key="2">
    <citation type="submission" date="2024-03" db="EMBL/GenBank/DDBJ databases">
        <title>The Genome Sequence of Enterococcus sp. DIV2402.</title>
        <authorList>
            <consortium name="The Broad Institute Genomics Platform"/>
            <consortium name="The Broad Institute Microbial Omics Core"/>
            <consortium name="The Broad Institute Genomic Center for Infectious Diseases"/>
            <person name="Earl A."/>
            <person name="Manson A."/>
            <person name="Gilmore M."/>
            <person name="Schwartman J."/>
            <person name="Shea T."/>
            <person name="Abouelleil A."/>
            <person name="Cao P."/>
            <person name="Chapman S."/>
            <person name="Cusick C."/>
            <person name="Young S."/>
            <person name="Neafsey D."/>
            <person name="Nusbaum C."/>
            <person name="Birren B."/>
        </authorList>
    </citation>
    <scope>NUCLEOTIDE SEQUENCE [LARGE SCALE GENOMIC DNA]</scope>
    <source>
        <strain evidence="2 3">DIV2402</strain>
    </source>
</reference>
<gene>
    <name evidence="2" type="ORF">DOK78_000282</name>
</gene>
<sequence length="265" mass="30733">MKKLKVMLSTVFILSMPLIETAPIVYGATIEPEVELKYNLDSTIFSKTQIKATFAAKEDERLKVYFFDTPERTFFAKDSIQRLRVYENKNTYDITYKKRFQDLTLEEAIAELTRHGFTGSESNYKFEIDSKNGQDPLSVSRKEKIKTTKNISYNFVDEQAALKAVQENVPKKINDWEPNEWFKTTLNTSKMTDPASVQTYTGIYQGIAAEIEYWEYHGKTMVELSTKTSAEQATQIKTVWEESLEVDNYLSEDQRGKTNFVLFDE</sequence>
<dbReference type="InterPro" id="IPR023577">
    <property type="entry name" value="CYTH_domain"/>
</dbReference>
<proteinExistence type="predicted"/>
<evidence type="ECO:0000259" key="1">
    <source>
        <dbReference type="Pfam" id="PF01928"/>
    </source>
</evidence>
<dbReference type="SUPFAM" id="SSF55154">
    <property type="entry name" value="CYTH-like phosphatases"/>
    <property type="match status" value="1"/>
</dbReference>
<dbReference type="EMBL" id="CP147251">
    <property type="protein sequence ID" value="WYJ75706.1"/>
    <property type="molecule type" value="Genomic_DNA"/>
</dbReference>
<protein>
    <recommendedName>
        <fullName evidence="1">CYTH domain-containing protein</fullName>
    </recommendedName>
</protein>
<dbReference type="Pfam" id="PF01928">
    <property type="entry name" value="CYTH"/>
    <property type="match status" value="1"/>
</dbReference>
<organism evidence="2 3">
    <name type="scientific">Candidatus Enterococcus lowellii</name>
    <dbReference type="NCBI Taxonomy" id="2230877"/>
    <lineage>
        <taxon>Bacteria</taxon>
        <taxon>Bacillati</taxon>
        <taxon>Bacillota</taxon>
        <taxon>Bacilli</taxon>
        <taxon>Lactobacillales</taxon>
        <taxon>Enterococcaceae</taxon>
        <taxon>Enterococcus</taxon>
    </lineage>
</organism>
<feature type="domain" description="CYTH" evidence="1">
    <location>
        <begin position="32"/>
        <end position="114"/>
    </location>
</feature>
<dbReference type="InterPro" id="IPR033469">
    <property type="entry name" value="CYTH-like_dom_sf"/>
</dbReference>
<accession>A0ABZ2SIM4</accession>
<reference evidence="2 3" key="1">
    <citation type="submission" date="2021-03" db="EMBL/GenBank/DDBJ databases">
        <authorList>
            <person name="Gilmore M.S."/>
            <person name="Schwartzman J."/>
            <person name="Van Tyne D."/>
            <person name="Martin M."/>
            <person name="Earl A.M."/>
            <person name="Manson A.L."/>
            <person name="Straub T."/>
            <person name="Salamzade R."/>
            <person name="Saavedra J."/>
            <person name="Lebreton F."/>
            <person name="Prichula J."/>
            <person name="Schaufler K."/>
            <person name="Gaca A."/>
            <person name="Sgardioli B."/>
            <person name="Wagenaar J."/>
            <person name="Strong T."/>
        </authorList>
    </citation>
    <scope>NUCLEOTIDE SEQUENCE [LARGE SCALE GENOMIC DNA]</scope>
    <source>
        <strain evidence="2 3">DIV2402</strain>
    </source>
</reference>
<dbReference type="Gene3D" id="2.40.320.10">
    <property type="entry name" value="Hypothetical Protein Pfu-838710-001"/>
    <property type="match status" value="1"/>
</dbReference>
<dbReference type="Proteomes" id="UP000664701">
    <property type="component" value="Chromosome"/>
</dbReference>
<evidence type="ECO:0000313" key="3">
    <source>
        <dbReference type="Proteomes" id="UP000664701"/>
    </source>
</evidence>
<evidence type="ECO:0000313" key="2">
    <source>
        <dbReference type="EMBL" id="WYJ75706.1"/>
    </source>
</evidence>
<dbReference type="RefSeq" id="WP_207941520.1">
    <property type="nucleotide sequence ID" value="NZ_CP147251.1"/>
</dbReference>
<keyword evidence="3" id="KW-1185">Reference proteome</keyword>